<dbReference type="Proteomes" id="UP000216478">
    <property type="component" value="Unassembled WGS sequence"/>
</dbReference>
<dbReference type="InterPro" id="IPR001647">
    <property type="entry name" value="HTH_TetR"/>
</dbReference>
<dbReference type="Gene3D" id="1.10.357.10">
    <property type="entry name" value="Tetracycline Repressor, domain 2"/>
    <property type="match status" value="1"/>
</dbReference>
<dbReference type="PANTHER" id="PTHR30055:SF234">
    <property type="entry name" value="HTH-TYPE TRANSCRIPTIONAL REGULATOR BETI"/>
    <property type="match status" value="1"/>
</dbReference>
<dbReference type="Pfam" id="PF00440">
    <property type="entry name" value="TetR_N"/>
    <property type="match status" value="1"/>
</dbReference>
<dbReference type="Pfam" id="PF14246">
    <property type="entry name" value="TetR_C_7"/>
    <property type="match status" value="1"/>
</dbReference>
<dbReference type="GO" id="GO:0000976">
    <property type="term" value="F:transcription cis-regulatory region binding"/>
    <property type="evidence" value="ECO:0007669"/>
    <property type="project" value="TreeGrafter"/>
</dbReference>
<evidence type="ECO:0000256" key="3">
    <source>
        <dbReference type="ARBA" id="ARBA00023163"/>
    </source>
</evidence>
<evidence type="ECO:0000256" key="2">
    <source>
        <dbReference type="ARBA" id="ARBA00023125"/>
    </source>
</evidence>
<evidence type="ECO:0000313" key="6">
    <source>
        <dbReference type="EMBL" id="OYR07837.1"/>
    </source>
</evidence>
<dbReference type="SUPFAM" id="SSF46689">
    <property type="entry name" value="Homeodomain-like"/>
    <property type="match status" value="1"/>
</dbReference>
<dbReference type="PANTHER" id="PTHR30055">
    <property type="entry name" value="HTH-TYPE TRANSCRIPTIONAL REGULATOR RUTR"/>
    <property type="match status" value="1"/>
</dbReference>
<dbReference type="RefSeq" id="WP_268875825.1">
    <property type="nucleotide sequence ID" value="NZ_JBHEER010000013.1"/>
</dbReference>
<keyword evidence="7" id="KW-1185">Reference proteome</keyword>
<dbReference type="InterPro" id="IPR050109">
    <property type="entry name" value="HTH-type_TetR-like_transc_reg"/>
</dbReference>
<dbReference type="EMBL" id="NNRL01000168">
    <property type="protein sequence ID" value="OYR07837.1"/>
    <property type="molecule type" value="Genomic_DNA"/>
</dbReference>
<evidence type="ECO:0000256" key="1">
    <source>
        <dbReference type="ARBA" id="ARBA00023015"/>
    </source>
</evidence>
<evidence type="ECO:0000313" key="7">
    <source>
        <dbReference type="Proteomes" id="UP000216478"/>
    </source>
</evidence>
<dbReference type="InterPro" id="IPR009057">
    <property type="entry name" value="Homeodomain-like_sf"/>
</dbReference>
<accession>A0A256EZ19</accession>
<dbReference type="AlphaFoldDB" id="A0A256EZ19"/>
<protein>
    <submittedName>
        <fullName evidence="6">Bacterial regulatory, tetR family protein</fullName>
    </submittedName>
</protein>
<proteinExistence type="predicted"/>
<dbReference type="GO" id="GO:0003700">
    <property type="term" value="F:DNA-binding transcription factor activity"/>
    <property type="evidence" value="ECO:0007669"/>
    <property type="project" value="TreeGrafter"/>
</dbReference>
<sequence length="217" mass="25225">MAQEKTKRGRPKVKSDDQRIAEIAQHARDLFISKGFAHVTMDDIAARCHISKRTLYSLFKNKLDIFSMIVDEHRSTMLALPGNYDHLPISDALWAIFRLSLNREQDLERLAVIRLVRLEADHFPELEMTLHERGGEYSRRLLADWLESQKKAARIVLDDPWNAAKILMDMIFGAIIVKHRQELFWPSDEDRRTYLSQCIAIFTKGILPPDSAERIKD</sequence>
<dbReference type="PROSITE" id="PS50977">
    <property type="entry name" value="HTH_TETR_2"/>
    <property type="match status" value="1"/>
</dbReference>
<evidence type="ECO:0000256" key="4">
    <source>
        <dbReference type="PROSITE-ProRule" id="PRU00335"/>
    </source>
</evidence>
<reference evidence="6 7" key="1">
    <citation type="submission" date="2017-07" db="EMBL/GenBank/DDBJ databases">
        <title>Phylogenetic study on the rhizospheric bacterium Ochrobactrum sp. A44.</title>
        <authorList>
            <person name="Krzyzanowska D.M."/>
            <person name="Ossowicki A."/>
            <person name="Rajewska M."/>
            <person name="Maciag T."/>
            <person name="Kaczynski Z."/>
            <person name="Czerwicka M."/>
            <person name="Jafra S."/>
        </authorList>
    </citation>
    <scope>NUCLEOTIDE SEQUENCE [LARGE SCALE GENOMIC DNA]</scope>
    <source>
        <strain evidence="6 7">OgA9a</strain>
    </source>
</reference>
<dbReference type="InterPro" id="IPR039536">
    <property type="entry name" value="TetR_C_Proteobacteria"/>
</dbReference>
<keyword evidence="3" id="KW-0804">Transcription</keyword>
<name>A0A256EZ19_9HYPH</name>
<keyword evidence="2 4" id="KW-0238">DNA-binding</keyword>
<comment type="caution">
    <text evidence="6">The sequence shown here is derived from an EMBL/GenBank/DDBJ whole genome shotgun (WGS) entry which is preliminary data.</text>
</comment>
<feature type="DNA-binding region" description="H-T-H motif" evidence="4">
    <location>
        <begin position="40"/>
        <end position="59"/>
    </location>
</feature>
<organism evidence="6 7">
    <name type="scientific">Brucella grignonensis</name>
    <dbReference type="NCBI Taxonomy" id="94627"/>
    <lineage>
        <taxon>Bacteria</taxon>
        <taxon>Pseudomonadati</taxon>
        <taxon>Pseudomonadota</taxon>
        <taxon>Alphaproteobacteria</taxon>
        <taxon>Hyphomicrobiales</taxon>
        <taxon>Brucellaceae</taxon>
        <taxon>Brucella/Ochrobactrum group</taxon>
        <taxon>Brucella</taxon>
    </lineage>
</organism>
<feature type="domain" description="HTH tetR-type" evidence="5">
    <location>
        <begin position="17"/>
        <end position="77"/>
    </location>
</feature>
<keyword evidence="1" id="KW-0805">Transcription regulation</keyword>
<evidence type="ECO:0000259" key="5">
    <source>
        <dbReference type="PROSITE" id="PS50977"/>
    </source>
</evidence>
<gene>
    <name evidence="6" type="ORF">CEV33_3551</name>
</gene>